<organism evidence="8 9">
    <name type="scientific">Aspergillus campestris (strain IBT 28561)</name>
    <dbReference type="NCBI Taxonomy" id="1392248"/>
    <lineage>
        <taxon>Eukaryota</taxon>
        <taxon>Fungi</taxon>
        <taxon>Dikarya</taxon>
        <taxon>Ascomycota</taxon>
        <taxon>Pezizomycotina</taxon>
        <taxon>Eurotiomycetes</taxon>
        <taxon>Eurotiomycetidae</taxon>
        <taxon>Eurotiales</taxon>
        <taxon>Aspergillaceae</taxon>
        <taxon>Aspergillus</taxon>
        <taxon>Aspergillus subgen. Circumdati</taxon>
    </lineage>
</organism>
<sequence>MSTSSTHDEHAPLLGTDQVPDPPTARSRKRTVMIAASTLVLACDFGFYLTTAPQTEIFQDIICRNYMATLGNPPGTIPTEAICKSEPVQSELALVNGWKETSDVLPGIILAIPYGVAADRWGRKPILLLGILGILLGEIWVRVVCLYSTLLPLRLVWLSGMWRLIGGGDMALSSVSLVMVADVFPKEEIATALFRLSSAVILSEVLATPVSAYLMARNPWPPFMLGLGVAILGSLSAFLMPETLTDARSKSVSTTDSNEDTTQTQTTTAGKKYRTQYIKDKMRDLHNSTRFITENPGVTICLFALFITSFSKQSTSLLLQYTSKRFHWSIGNSSLLISLRGLITLASFLLLMPAICSLLSKNLHLPNNLIDLRLSQATSAVSALGLVTIATASSRAVLVLGIVLLSLGAAFAVTCRSFVTTLVRPDHVGTLYSSAAAVSSVGMVIAGPLLAYAFRVGLHWGESWFGLPFLMGGCFYALVSGAMMKVKAQ</sequence>
<feature type="transmembrane region" description="Helical" evidence="6">
    <location>
        <begin position="291"/>
        <end position="310"/>
    </location>
</feature>
<reference evidence="8" key="1">
    <citation type="submission" date="2016-12" db="EMBL/GenBank/DDBJ databases">
        <title>The genomes of Aspergillus section Nigri reveals drivers in fungal speciation.</title>
        <authorList>
            <consortium name="DOE Joint Genome Institute"/>
            <person name="Vesth T.C."/>
            <person name="Nybo J."/>
            <person name="Theobald S."/>
            <person name="Brandl J."/>
            <person name="Frisvad J.C."/>
            <person name="Nielsen K.F."/>
            <person name="Lyhne E.K."/>
            <person name="Kogle M.E."/>
            <person name="Kuo A."/>
            <person name="Riley R."/>
            <person name="Clum A."/>
            <person name="Nolan M."/>
            <person name="Lipzen A."/>
            <person name="Salamov A."/>
            <person name="Henrissat B."/>
            <person name="Wiebenga A."/>
            <person name="De vries R.P."/>
            <person name="Grigoriev I.V."/>
            <person name="Mortensen U.H."/>
            <person name="Andersen M.R."/>
            <person name="Baker S.E."/>
        </authorList>
    </citation>
    <scope>NUCLEOTIDE SEQUENCE</scope>
    <source>
        <strain evidence="8">IBT 28561</strain>
    </source>
</reference>
<feature type="region of interest" description="Disordered" evidence="5">
    <location>
        <begin position="1"/>
        <end position="26"/>
    </location>
</feature>
<feature type="transmembrane region" description="Helical" evidence="6">
    <location>
        <begin position="396"/>
        <end position="419"/>
    </location>
</feature>
<feature type="transmembrane region" description="Helical" evidence="6">
    <location>
        <begin position="126"/>
        <end position="149"/>
    </location>
</feature>
<feature type="transmembrane region" description="Helical" evidence="6">
    <location>
        <begin position="220"/>
        <end position="240"/>
    </location>
</feature>
<keyword evidence="3 6" id="KW-1133">Transmembrane helix</keyword>
<feature type="transmembrane region" description="Helical" evidence="6">
    <location>
        <begin position="193"/>
        <end position="214"/>
    </location>
</feature>
<keyword evidence="9" id="KW-1185">Reference proteome</keyword>
<dbReference type="Gene3D" id="1.20.1250.20">
    <property type="entry name" value="MFS general substrate transporter like domains"/>
    <property type="match status" value="1"/>
</dbReference>
<evidence type="ECO:0000256" key="4">
    <source>
        <dbReference type="ARBA" id="ARBA00023136"/>
    </source>
</evidence>
<dbReference type="GO" id="GO:0016020">
    <property type="term" value="C:membrane"/>
    <property type="evidence" value="ECO:0007669"/>
    <property type="project" value="UniProtKB-SubCell"/>
</dbReference>
<dbReference type="Pfam" id="PF07690">
    <property type="entry name" value="MFS_1"/>
    <property type="match status" value="1"/>
</dbReference>
<evidence type="ECO:0000313" key="9">
    <source>
        <dbReference type="Proteomes" id="UP000234254"/>
    </source>
</evidence>
<feature type="transmembrane region" description="Helical" evidence="6">
    <location>
        <begin position="464"/>
        <end position="484"/>
    </location>
</feature>
<name>A0A2I1CZH3_ASPC2</name>
<evidence type="ECO:0000256" key="2">
    <source>
        <dbReference type="ARBA" id="ARBA00022692"/>
    </source>
</evidence>
<dbReference type="OrthoDB" id="194139at2759"/>
<keyword evidence="2 6" id="KW-0812">Transmembrane</keyword>
<dbReference type="SUPFAM" id="SSF103473">
    <property type="entry name" value="MFS general substrate transporter"/>
    <property type="match status" value="1"/>
</dbReference>
<evidence type="ECO:0000256" key="5">
    <source>
        <dbReference type="SAM" id="MobiDB-lite"/>
    </source>
</evidence>
<comment type="subcellular location">
    <subcellularLocation>
        <location evidence="1">Membrane</location>
        <topology evidence="1">Multi-pass membrane protein</topology>
    </subcellularLocation>
</comment>
<protein>
    <submittedName>
        <fullName evidence="8">MFS general substrate transporter</fullName>
    </submittedName>
</protein>
<feature type="transmembrane region" description="Helical" evidence="6">
    <location>
        <begin position="372"/>
        <end position="390"/>
    </location>
</feature>
<evidence type="ECO:0000256" key="6">
    <source>
        <dbReference type="SAM" id="Phobius"/>
    </source>
</evidence>
<dbReference type="GO" id="GO:0022857">
    <property type="term" value="F:transmembrane transporter activity"/>
    <property type="evidence" value="ECO:0007669"/>
    <property type="project" value="InterPro"/>
</dbReference>
<dbReference type="PANTHER" id="PTHR23507:SF1">
    <property type="entry name" value="FI18259P1-RELATED"/>
    <property type="match status" value="1"/>
</dbReference>
<feature type="domain" description="Major facilitator superfamily (MFS) profile" evidence="7">
    <location>
        <begin position="30"/>
        <end position="489"/>
    </location>
</feature>
<feature type="transmembrane region" description="Helical" evidence="6">
    <location>
        <begin position="161"/>
        <end position="181"/>
    </location>
</feature>
<feature type="compositionally biased region" description="Basic and acidic residues" evidence="5">
    <location>
        <begin position="1"/>
        <end position="11"/>
    </location>
</feature>
<dbReference type="PROSITE" id="PS50850">
    <property type="entry name" value="MFS"/>
    <property type="match status" value="1"/>
</dbReference>
<dbReference type="AlphaFoldDB" id="A0A2I1CZH3"/>
<dbReference type="Proteomes" id="UP000234254">
    <property type="component" value="Unassembled WGS sequence"/>
</dbReference>
<feature type="compositionally biased region" description="Low complexity" evidence="5">
    <location>
        <begin position="253"/>
        <end position="268"/>
    </location>
</feature>
<proteinExistence type="predicted"/>
<dbReference type="EMBL" id="MSFM01000008">
    <property type="protein sequence ID" value="PKY03006.1"/>
    <property type="molecule type" value="Genomic_DNA"/>
</dbReference>
<keyword evidence="4 6" id="KW-0472">Membrane</keyword>
<accession>A0A2I1CZH3</accession>
<dbReference type="VEuPathDB" id="FungiDB:P168DRAFT_328104"/>
<dbReference type="InterPro" id="IPR011701">
    <property type="entry name" value="MFS"/>
</dbReference>
<dbReference type="PANTHER" id="PTHR23507">
    <property type="entry name" value="ZGC:174356"/>
    <property type="match status" value="1"/>
</dbReference>
<evidence type="ECO:0000313" key="8">
    <source>
        <dbReference type="EMBL" id="PKY03006.1"/>
    </source>
</evidence>
<feature type="transmembrane region" description="Helical" evidence="6">
    <location>
        <begin position="330"/>
        <end position="351"/>
    </location>
</feature>
<evidence type="ECO:0000256" key="3">
    <source>
        <dbReference type="ARBA" id="ARBA00022989"/>
    </source>
</evidence>
<evidence type="ECO:0000256" key="1">
    <source>
        <dbReference type="ARBA" id="ARBA00004141"/>
    </source>
</evidence>
<evidence type="ECO:0000259" key="7">
    <source>
        <dbReference type="PROSITE" id="PS50850"/>
    </source>
</evidence>
<dbReference type="GeneID" id="36548839"/>
<dbReference type="InterPro" id="IPR036259">
    <property type="entry name" value="MFS_trans_sf"/>
</dbReference>
<dbReference type="InterPro" id="IPR020846">
    <property type="entry name" value="MFS_dom"/>
</dbReference>
<dbReference type="RefSeq" id="XP_024691600.1">
    <property type="nucleotide sequence ID" value="XM_024841315.1"/>
</dbReference>
<comment type="caution">
    <text evidence="8">The sequence shown here is derived from an EMBL/GenBank/DDBJ whole genome shotgun (WGS) entry which is preliminary data.</text>
</comment>
<gene>
    <name evidence="8" type="ORF">P168DRAFT_328104</name>
</gene>
<feature type="transmembrane region" description="Helical" evidence="6">
    <location>
        <begin position="431"/>
        <end position="452"/>
    </location>
</feature>
<feature type="region of interest" description="Disordered" evidence="5">
    <location>
        <begin position="249"/>
        <end position="269"/>
    </location>
</feature>